<evidence type="ECO:0000313" key="1">
    <source>
        <dbReference type="EMBL" id="CDX04003.1"/>
    </source>
</evidence>
<dbReference type="PATRIC" id="fig|49338.4.peg.4433"/>
<reference evidence="2 3" key="2">
    <citation type="submission" date="2015-12" db="EMBL/GenBank/DDBJ databases">
        <title>Draft Genome Sequence of Desulfitobacterium hafniense Strain DH, a Sulfate-reducing Bacterium Isolated from Paddy Soils.</title>
        <authorList>
            <person name="Bao P."/>
            <person name="Zhang X."/>
            <person name="Li G."/>
        </authorList>
    </citation>
    <scope>NUCLEOTIDE SEQUENCE [LARGE SCALE GENOMIC DNA]</scope>
    <source>
        <strain evidence="2 3">DH</strain>
    </source>
</reference>
<reference evidence="1" key="1">
    <citation type="submission" date="2014-07" db="EMBL/GenBank/DDBJ databases">
        <authorList>
            <person name="Hornung V.Bastian."/>
        </authorList>
    </citation>
    <scope>NUCLEOTIDE SEQUENCE</scope>
    <source>
        <strain evidence="1">PCE-S</strain>
    </source>
</reference>
<protein>
    <submittedName>
        <fullName evidence="1">Uncharacterized protein</fullName>
    </submittedName>
</protein>
<name>A0A098B545_DESHA</name>
<dbReference type="AlphaFoldDB" id="A0A098B545"/>
<accession>A0A098B545</accession>
<dbReference type="EMBL" id="LK996017">
    <property type="protein sequence ID" value="CDX04003.1"/>
    <property type="molecule type" value="Genomic_DNA"/>
</dbReference>
<evidence type="ECO:0000313" key="2">
    <source>
        <dbReference type="EMBL" id="KTE89421.1"/>
    </source>
</evidence>
<proteinExistence type="predicted"/>
<dbReference type="EMBL" id="LOCK01000083">
    <property type="protein sequence ID" value="KTE89421.1"/>
    <property type="molecule type" value="Genomic_DNA"/>
</dbReference>
<dbReference type="Proteomes" id="UP000054623">
    <property type="component" value="Unassembled WGS sequence"/>
</dbReference>
<gene>
    <name evidence="2" type="ORF">AT727_13570</name>
    <name evidence="1" type="ORF">DPCES_4117</name>
</gene>
<evidence type="ECO:0000313" key="3">
    <source>
        <dbReference type="Proteomes" id="UP000054623"/>
    </source>
</evidence>
<organism evidence="1">
    <name type="scientific">Desulfitobacterium hafniense</name>
    <name type="common">Desulfitobacterium frappieri</name>
    <dbReference type="NCBI Taxonomy" id="49338"/>
    <lineage>
        <taxon>Bacteria</taxon>
        <taxon>Bacillati</taxon>
        <taxon>Bacillota</taxon>
        <taxon>Clostridia</taxon>
        <taxon>Eubacteriales</taxon>
        <taxon>Desulfitobacteriaceae</taxon>
        <taxon>Desulfitobacterium</taxon>
    </lineage>
</organism>
<sequence>MKKNIVPIIISILILLQVVTLVRIGGLQDELQNTRNQLMDMTSAQSSQINSIYANIDSMLKRQASIIDSYDYALGTFDRDSLTVPVTFNISPKETKAETLATLYVSGQSTEMARSGTSFSGTLPVNIFDTIDAKVVIADDGTERTEKLEVWEDLRARVLPAVQARFERESGTIYRKTPAESSGEYRSKGNLSMVVTPVQNNTIEKARFVVDVDGSIVSEKALNSGGLGTEIDEKITLSAGQTLTLSALATDSFGLIHKVILDKFTLDEHAEPVRGDEWMWMGEVIIMDNEGKILYAPQYDKVN</sequence>
<dbReference type="OMA" id="REMSTIY"/>
<dbReference type="OrthoDB" id="1809650at2"/>
<dbReference type="RefSeq" id="WP_011461404.1">
    <property type="nucleotide sequence ID" value="NZ_LK996017.1"/>
</dbReference>